<gene>
    <name evidence="9" type="ORF">Ga0080559_TMP4116</name>
</gene>
<sequence>MIPLTGILILFAMLLVGAPISFAMIVAGAAGLYMIGGEMPMMAILSSFPRETAITREFITVPMFLLMAELVLKSGIADDLFRTAAAWFGRVRGGLGIATALAGAGFGAICGSSTAAAATLSSTSLPAMTKYNYERPMAAGVVAISGTLSMLIPPSVAMIVYGLLADVSIAQMLVAGVVPGMLVTFTIGFTVWFLAWQKPERAPISEKVPLREKIYLLRLIGPMLLLMLAVTGAIYGGVATPSEASALGAFGAAILYFARARRSWPEIYEVFSKAARTSCMIALIVMSAHVFSTFFAMTQTTQGLVRWVGDLPLPSWGVIIVLVLIYILLGTFLDQMAILVLTVPIVVPMVINLGYDPIWWGVIVIVTAELGMVTPPLGLNAFVVSRYSGTPVGEVFRGIWPHFIAHIIAIGILLLFPALSLWLPHQMN</sequence>
<feature type="transmembrane region" description="Helical" evidence="7">
    <location>
        <begin position="6"/>
        <end position="36"/>
    </location>
</feature>
<feature type="transmembrane region" description="Helical" evidence="7">
    <location>
        <begin position="279"/>
        <end position="298"/>
    </location>
</feature>
<dbReference type="InterPro" id="IPR004681">
    <property type="entry name" value="TRAP_DctM"/>
</dbReference>
<feature type="transmembrane region" description="Helical" evidence="7">
    <location>
        <begin position="141"/>
        <end position="163"/>
    </location>
</feature>
<organism evidence="9 10">
    <name type="scientific">Salipiger profundus</name>
    <dbReference type="NCBI Taxonomy" id="1229727"/>
    <lineage>
        <taxon>Bacteria</taxon>
        <taxon>Pseudomonadati</taxon>
        <taxon>Pseudomonadota</taxon>
        <taxon>Alphaproteobacteria</taxon>
        <taxon>Rhodobacterales</taxon>
        <taxon>Roseobacteraceae</taxon>
        <taxon>Salipiger</taxon>
    </lineage>
</organism>
<comment type="caution">
    <text evidence="7">Lacks conserved residue(s) required for the propagation of feature annotation.</text>
</comment>
<comment type="function">
    <text evidence="7">Part of the tripartite ATP-independent periplasmic (TRAP) transport system.</text>
</comment>
<evidence type="ECO:0000313" key="10">
    <source>
        <dbReference type="Proteomes" id="UP000186559"/>
    </source>
</evidence>
<dbReference type="Proteomes" id="UP000186559">
    <property type="component" value="Chromosome"/>
</dbReference>
<dbReference type="STRING" id="1229727.Ga0080559_TMP4116"/>
<dbReference type="GO" id="GO:0005886">
    <property type="term" value="C:plasma membrane"/>
    <property type="evidence" value="ECO:0007669"/>
    <property type="project" value="UniProtKB-SubCell"/>
</dbReference>
<dbReference type="InterPro" id="IPR010656">
    <property type="entry name" value="DctM"/>
</dbReference>
<feature type="transmembrane region" description="Helical" evidence="7">
    <location>
        <begin position="241"/>
        <end position="258"/>
    </location>
</feature>
<keyword evidence="7" id="KW-0813">Transport</keyword>
<reference evidence="9 10" key="1">
    <citation type="submission" date="2016-03" db="EMBL/GenBank/DDBJ databases">
        <title>Deep-sea bacteria in the southern Pacific.</title>
        <authorList>
            <person name="Tang K."/>
        </authorList>
    </citation>
    <scope>NUCLEOTIDE SEQUENCE [LARGE SCALE GENOMIC DNA]</scope>
    <source>
        <strain evidence="9 10">JLT2016</strain>
    </source>
</reference>
<name>A0A1U7D9X5_9RHOB</name>
<dbReference type="PANTHER" id="PTHR33362:SF5">
    <property type="entry name" value="C4-DICARBOXYLATE TRAP TRANSPORTER LARGE PERMEASE PROTEIN DCTM"/>
    <property type="match status" value="1"/>
</dbReference>
<dbReference type="AlphaFoldDB" id="A0A1U7D9X5"/>
<protein>
    <recommendedName>
        <fullName evidence="7">TRAP transporter large permease protein</fullName>
    </recommendedName>
</protein>
<dbReference type="EMBL" id="CP014796">
    <property type="protein sequence ID" value="APX24912.1"/>
    <property type="molecule type" value="Genomic_DNA"/>
</dbReference>
<evidence type="ECO:0000259" key="8">
    <source>
        <dbReference type="Pfam" id="PF06808"/>
    </source>
</evidence>
<evidence type="ECO:0000256" key="2">
    <source>
        <dbReference type="ARBA" id="ARBA00022475"/>
    </source>
</evidence>
<keyword evidence="4 7" id="KW-0812">Transmembrane</keyword>
<keyword evidence="5 7" id="KW-1133">Transmembrane helix</keyword>
<evidence type="ECO:0000256" key="1">
    <source>
        <dbReference type="ARBA" id="ARBA00004429"/>
    </source>
</evidence>
<dbReference type="PANTHER" id="PTHR33362">
    <property type="entry name" value="SIALIC ACID TRAP TRANSPORTER PERMEASE PROTEIN SIAT-RELATED"/>
    <property type="match status" value="1"/>
</dbReference>
<keyword evidence="2" id="KW-1003">Cell membrane</keyword>
<comment type="subcellular location">
    <subcellularLocation>
        <location evidence="1 7">Cell inner membrane</location>
        <topology evidence="1 7">Multi-pass membrane protein</topology>
    </subcellularLocation>
</comment>
<evidence type="ECO:0000256" key="3">
    <source>
        <dbReference type="ARBA" id="ARBA00022519"/>
    </source>
</evidence>
<feature type="domain" description="TRAP C4-dicarboxylate transport system permease DctM subunit" evidence="8">
    <location>
        <begin position="8"/>
        <end position="418"/>
    </location>
</feature>
<accession>A0A1U7D9X5</accession>
<proteinExistence type="inferred from homology"/>
<dbReference type="NCBIfam" id="TIGR00786">
    <property type="entry name" value="dctM"/>
    <property type="match status" value="1"/>
</dbReference>
<feature type="transmembrane region" description="Helical" evidence="7">
    <location>
        <begin position="358"/>
        <end position="379"/>
    </location>
</feature>
<feature type="transmembrane region" description="Helical" evidence="7">
    <location>
        <begin position="169"/>
        <end position="194"/>
    </location>
</feature>
<keyword evidence="10" id="KW-1185">Reference proteome</keyword>
<evidence type="ECO:0000256" key="4">
    <source>
        <dbReference type="ARBA" id="ARBA00022692"/>
    </source>
</evidence>
<evidence type="ECO:0000256" key="6">
    <source>
        <dbReference type="ARBA" id="ARBA00023136"/>
    </source>
</evidence>
<dbReference type="OrthoDB" id="9790209at2"/>
<dbReference type="RefSeq" id="WP_076624631.1">
    <property type="nucleotide sequence ID" value="NZ_BMEW01000001.1"/>
</dbReference>
<keyword evidence="6 7" id="KW-0472">Membrane</keyword>
<dbReference type="PIRSF" id="PIRSF006066">
    <property type="entry name" value="HI0050"/>
    <property type="match status" value="1"/>
</dbReference>
<feature type="transmembrane region" description="Helical" evidence="7">
    <location>
        <begin position="215"/>
        <end position="235"/>
    </location>
</feature>
<feature type="transmembrane region" description="Helical" evidence="7">
    <location>
        <begin position="97"/>
        <end position="120"/>
    </location>
</feature>
<dbReference type="Pfam" id="PF06808">
    <property type="entry name" value="DctM"/>
    <property type="match status" value="1"/>
</dbReference>
<evidence type="ECO:0000256" key="7">
    <source>
        <dbReference type="RuleBase" id="RU369079"/>
    </source>
</evidence>
<keyword evidence="3 7" id="KW-0997">Cell inner membrane</keyword>
<evidence type="ECO:0000256" key="5">
    <source>
        <dbReference type="ARBA" id="ARBA00022989"/>
    </source>
</evidence>
<evidence type="ECO:0000313" key="9">
    <source>
        <dbReference type="EMBL" id="APX24912.1"/>
    </source>
</evidence>
<feature type="transmembrane region" description="Helical" evidence="7">
    <location>
        <begin position="318"/>
        <end position="346"/>
    </location>
</feature>
<comment type="similarity">
    <text evidence="7">Belongs to the TRAP transporter large permease family.</text>
</comment>
<dbReference type="KEGG" id="tpro:Ga0080559_TMP4116"/>
<dbReference type="GO" id="GO:0022857">
    <property type="term" value="F:transmembrane transporter activity"/>
    <property type="evidence" value="ECO:0007669"/>
    <property type="project" value="UniProtKB-UniRule"/>
</dbReference>
<feature type="transmembrane region" description="Helical" evidence="7">
    <location>
        <begin position="399"/>
        <end position="423"/>
    </location>
</feature>
<comment type="subunit">
    <text evidence="7">The complex comprises the extracytoplasmic solute receptor protein and the two transmembrane proteins.</text>
</comment>